<accession>K1SLC8</accession>
<reference evidence="1" key="1">
    <citation type="journal article" date="2013" name="Environ. Microbiol.">
        <title>Microbiota from the distal guts of lean and obese adolescents exhibit partial functional redundancy besides clear differences in community structure.</title>
        <authorList>
            <person name="Ferrer M."/>
            <person name="Ruiz A."/>
            <person name="Lanza F."/>
            <person name="Haange S.B."/>
            <person name="Oberbach A."/>
            <person name="Till H."/>
            <person name="Bargiela R."/>
            <person name="Campoy C."/>
            <person name="Segura M.T."/>
            <person name="Richter M."/>
            <person name="von Bergen M."/>
            <person name="Seifert J."/>
            <person name="Suarez A."/>
        </authorList>
    </citation>
    <scope>NUCLEOTIDE SEQUENCE</scope>
</reference>
<gene>
    <name evidence="1" type="ORF">OBE_15343</name>
</gene>
<feature type="non-terminal residue" evidence="1">
    <location>
        <position position="1"/>
    </location>
</feature>
<dbReference type="EMBL" id="AJWZ01010546">
    <property type="protein sequence ID" value="EKC48136.1"/>
    <property type="molecule type" value="Genomic_DNA"/>
</dbReference>
<comment type="caution">
    <text evidence="1">The sequence shown here is derived from an EMBL/GenBank/DDBJ whole genome shotgun (WGS) entry which is preliminary data.</text>
</comment>
<protein>
    <submittedName>
        <fullName evidence="1">Uncharacterized protein</fullName>
    </submittedName>
</protein>
<proteinExistence type="predicted"/>
<dbReference type="AlphaFoldDB" id="K1SLC8"/>
<organism evidence="1">
    <name type="scientific">human gut metagenome</name>
    <dbReference type="NCBI Taxonomy" id="408170"/>
    <lineage>
        <taxon>unclassified sequences</taxon>
        <taxon>metagenomes</taxon>
        <taxon>organismal metagenomes</taxon>
    </lineage>
</organism>
<name>K1SLC8_9ZZZZ</name>
<evidence type="ECO:0000313" key="1">
    <source>
        <dbReference type="EMBL" id="EKC48136.1"/>
    </source>
</evidence>
<sequence>DAFWNSTRKYDIVHIQFPEVIFKWRQPSDNDENNPNNTPVGQKNYHLFLTFDVESIGRFEVDMYALGENINLSLLYPEKFGFKIKKLTDKIDLIIRNIGYKPAKFETAVLRKPHVLTEVFPKIIDRRKGLNVQA</sequence>